<evidence type="ECO:0000313" key="2">
    <source>
        <dbReference type="EMBL" id="PRY23781.1"/>
    </source>
</evidence>
<proteinExistence type="predicted"/>
<dbReference type="OrthoDB" id="9805504at2"/>
<gene>
    <name evidence="2" type="ORF">CLV78_104273</name>
</gene>
<dbReference type="RefSeq" id="WP_106205163.1">
    <property type="nucleotide sequence ID" value="NZ_PVTD01000004.1"/>
</dbReference>
<dbReference type="AlphaFoldDB" id="A0A2T0RRK2"/>
<feature type="compositionally biased region" description="Basic and acidic residues" evidence="1">
    <location>
        <begin position="105"/>
        <end position="123"/>
    </location>
</feature>
<dbReference type="InterPro" id="IPR035437">
    <property type="entry name" value="SNase_OB-fold_sf"/>
</dbReference>
<dbReference type="Proteomes" id="UP000239480">
    <property type="component" value="Unassembled WGS sequence"/>
</dbReference>
<sequence>MLVTLATGFALLLTAVQGEVYVARADTLVISGTAVRLRGIVLPDQSRDEEEAARQVVQAIVKGHFVSCRLNGERDGHMMLGKCLADGEDIADMLVSQGVALECSGRSDRQDPAPDPDGPRDDPAPDTTC</sequence>
<dbReference type="Gene3D" id="2.40.50.90">
    <property type="match status" value="1"/>
</dbReference>
<dbReference type="SUPFAM" id="SSF50199">
    <property type="entry name" value="Staphylococcal nuclease"/>
    <property type="match status" value="1"/>
</dbReference>
<accession>A0A2T0RRK2</accession>
<reference evidence="2 3" key="1">
    <citation type="submission" date="2018-03" db="EMBL/GenBank/DDBJ databases">
        <title>Genomic Encyclopedia of Archaeal and Bacterial Type Strains, Phase II (KMG-II): from individual species to whole genera.</title>
        <authorList>
            <person name="Goeker M."/>
        </authorList>
    </citation>
    <scope>NUCLEOTIDE SEQUENCE [LARGE SCALE GENOMIC DNA]</scope>
    <source>
        <strain evidence="2 3">DSM 29328</strain>
    </source>
</reference>
<evidence type="ECO:0008006" key="4">
    <source>
        <dbReference type="Google" id="ProtNLM"/>
    </source>
</evidence>
<dbReference type="EMBL" id="PVTD01000004">
    <property type="protein sequence ID" value="PRY23781.1"/>
    <property type="molecule type" value="Genomic_DNA"/>
</dbReference>
<keyword evidence="3" id="KW-1185">Reference proteome</keyword>
<evidence type="ECO:0000256" key="1">
    <source>
        <dbReference type="SAM" id="MobiDB-lite"/>
    </source>
</evidence>
<name>A0A2T0RRK2_9RHOB</name>
<organism evidence="2 3">
    <name type="scientific">Aliiruegeria haliotis</name>
    <dbReference type="NCBI Taxonomy" id="1280846"/>
    <lineage>
        <taxon>Bacteria</taxon>
        <taxon>Pseudomonadati</taxon>
        <taxon>Pseudomonadota</taxon>
        <taxon>Alphaproteobacteria</taxon>
        <taxon>Rhodobacterales</taxon>
        <taxon>Roseobacteraceae</taxon>
        <taxon>Aliiruegeria</taxon>
    </lineage>
</organism>
<evidence type="ECO:0000313" key="3">
    <source>
        <dbReference type="Proteomes" id="UP000239480"/>
    </source>
</evidence>
<protein>
    <recommendedName>
        <fullName evidence="4">Nuclease-like protein</fullName>
    </recommendedName>
</protein>
<comment type="caution">
    <text evidence="2">The sequence shown here is derived from an EMBL/GenBank/DDBJ whole genome shotgun (WGS) entry which is preliminary data.</text>
</comment>
<feature type="region of interest" description="Disordered" evidence="1">
    <location>
        <begin position="104"/>
        <end position="129"/>
    </location>
</feature>